<feature type="signal peptide" evidence="2">
    <location>
        <begin position="1"/>
        <end position="22"/>
    </location>
</feature>
<name>Q1ILE6_KORVE</name>
<feature type="chain" id="PRO_5004191370" description="Lipoprotein" evidence="2">
    <location>
        <begin position="23"/>
        <end position="295"/>
    </location>
</feature>
<feature type="compositionally biased region" description="Polar residues" evidence="1">
    <location>
        <begin position="199"/>
        <end position="216"/>
    </location>
</feature>
<sequence>MRRICASLFAAMLFAIVTGAYGQSKVADDPTVQTGRAADVGVGNNSRIDPVTVAIPAVNPAQMPVASGAATAPGADSATRGVGNRRLPNGQSEKVMCFVAGQGYVVTDAISCDSHRQQSTRLVRQPARQDTNAVRAGAHGAVEAPLPSSPEDQTPFEDQSRLAGATRMTPVRIEKLQAIQSENGANSASLALPGEGDQGASTAESLTSGGPRQSTAKVVAERNREGLANPSVASASHGSAADRAKTQAMRSARNDANRDTHQQVQTRYEKCLELAKNKDKSMKDERLYQRTCSNF</sequence>
<evidence type="ECO:0000256" key="1">
    <source>
        <dbReference type="SAM" id="MobiDB-lite"/>
    </source>
</evidence>
<feature type="compositionally biased region" description="Polar residues" evidence="1">
    <location>
        <begin position="117"/>
        <end position="132"/>
    </location>
</feature>
<keyword evidence="4" id="KW-1185">Reference proteome</keyword>
<accession>Q1ILE6</accession>
<feature type="region of interest" description="Disordered" evidence="1">
    <location>
        <begin position="184"/>
        <end position="264"/>
    </location>
</feature>
<dbReference type="HOGENOM" id="CLU_942622_0_0_0"/>
<protein>
    <recommendedName>
        <fullName evidence="5">Lipoprotein</fullName>
    </recommendedName>
</protein>
<dbReference type="EnsemblBacteria" id="ABF42304">
    <property type="protein sequence ID" value="ABF42304"/>
    <property type="gene ID" value="Acid345_3303"/>
</dbReference>
<gene>
    <name evidence="3" type="ordered locus">Acid345_3303</name>
</gene>
<organism evidence="3 4">
    <name type="scientific">Koribacter versatilis (strain Ellin345)</name>
    <dbReference type="NCBI Taxonomy" id="204669"/>
    <lineage>
        <taxon>Bacteria</taxon>
        <taxon>Pseudomonadati</taxon>
        <taxon>Acidobacteriota</taxon>
        <taxon>Terriglobia</taxon>
        <taxon>Terriglobales</taxon>
        <taxon>Candidatus Korobacteraceae</taxon>
        <taxon>Candidatus Korobacter</taxon>
    </lineage>
</organism>
<keyword evidence="2" id="KW-0732">Signal</keyword>
<dbReference type="EMBL" id="CP000360">
    <property type="protein sequence ID" value="ABF42304.1"/>
    <property type="molecule type" value="Genomic_DNA"/>
</dbReference>
<dbReference type="Proteomes" id="UP000002432">
    <property type="component" value="Chromosome"/>
</dbReference>
<feature type="region of interest" description="Disordered" evidence="1">
    <location>
        <begin position="115"/>
        <end position="166"/>
    </location>
</feature>
<dbReference type="STRING" id="204669.Acid345_3303"/>
<proteinExistence type="predicted"/>
<dbReference type="AlphaFoldDB" id="Q1ILE6"/>
<feature type="region of interest" description="Disordered" evidence="1">
    <location>
        <begin position="68"/>
        <end position="87"/>
    </location>
</feature>
<feature type="compositionally biased region" description="Basic and acidic residues" evidence="1">
    <location>
        <begin position="252"/>
        <end position="264"/>
    </location>
</feature>
<evidence type="ECO:0000256" key="2">
    <source>
        <dbReference type="SAM" id="SignalP"/>
    </source>
</evidence>
<evidence type="ECO:0000313" key="4">
    <source>
        <dbReference type="Proteomes" id="UP000002432"/>
    </source>
</evidence>
<reference evidence="3 4" key="1">
    <citation type="journal article" date="2009" name="Appl. Environ. Microbiol.">
        <title>Three genomes from the phylum Acidobacteria provide insight into the lifestyles of these microorganisms in soils.</title>
        <authorList>
            <person name="Ward N.L."/>
            <person name="Challacombe J.F."/>
            <person name="Janssen P.H."/>
            <person name="Henrissat B."/>
            <person name="Coutinho P.M."/>
            <person name="Wu M."/>
            <person name="Xie G."/>
            <person name="Haft D.H."/>
            <person name="Sait M."/>
            <person name="Badger J."/>
            <person name="Barabote R.D."/>
            <person name="Bradley B."/>
            <person name="Brettin T.S."/>
            <person name="Brinkac L.M."/>
            <person name="Bruce D."/>
            <person name="Creasy T."/>
            <person name="Daugherty S.C."/>
            <person name="Davidsen T.M."/>
            <person name="DeBoy R.T."/>
            <person name="Detter J.C."/>
            <person name="Dodson R.J."/>
            <person name="Durkin A.S."/>
            <person name="Ganapathy A."/>
            <person name="Gwinn-Giglio M."/>
            <person name="Han C.S."/>
            <person name="Khouri H."/>
            <person name="Kiss H."/>
            <person name="Kothari S.P."/>
            <person name="Madupu R."/>
            <person name="Nelson K.E."/>
            <person name="Nelson W.C."/>
            <person name="Paulsen I."/>
            <person name="Penn K."/>
            <person name="Ren Q."/>
            <person name="Rosovitz M.J."/>
            <person name="Selengut J.D."/>
            <person name="Shrivastava S."/>
            <person name="Sullivan S.A."/>
            <person name="Tapia R."/>
            <person name="Thompson L.S."/>
            <person name="Watkins K.L."/>
            <person name="Yang Q."/>
            <person name="Yu C."/>
            <person name="Zafar N."/>
            <person name="Zhou L."/>
            <person name="Kuske C.R."/>
        </authorList>
    </citation>
    <scope>NUCLEOTIDE SEQUENCE [LARGE SCALE GENOMIC DNA]</scope>
    <source>
        <strain evidence="3 4">Ellin345</strain>
    </source>
</reference>
<dbReference type="RefSeq" id="WP_011524103.1">
    <property type="nucleotide sequence ID" value="NC_008009.1"/>
</dbReference>
<evidence type="ECO:0000313" key="3">
    <source>
        <dbReference type="EMBL" id="ABF42304.1"/>
    </source>
</evidence>
<dbReference type="KEGG" id="aba:Acid345_3303"/>
<evidence type="ECO:0008006" key="5">
    <source>
        <dbReference type="Google" id="ProtNLM"/>
    </source>
</evidence>